<organism evidence="3 4">
    <name type="scientific">Pseudomonas sediminis</name>
    <dbReference type="NCBI Taxonomy" id="1691904"/>
    <lineage>
        <taxon>Bacteria</taxon>
        <taxon>Pseudomonadati</taxon>
        <taxon>Pseudomonadota</taxon>
        <taxon>Gammaproteobacteria</taxon>
        <taxon>Pseudomonadales</taxon>
        <taxon>Pseudomonadaceae</taxon>
        <taxon>Pseudomonas</taxon>
    </lineage>
</organism>
<sequence>MTHNAPQRQHGATLIEVLIAVVVLSIGLLGLAGMQATSVKSNHSAYQRSQATLFAYDLADRMRANRDAALGNDYLMDYPASSSSHSVTGSQAAKDKAEWLNNLALQLPEGTGKVEKTGTLVTIHVRWNDNRGRIAKSDAEADANTVFTYRTEI</sequence>
<accession>A0ABX6SH66</accession>
<dbReference type="Proteomes" id="UP000515254">
    <property type="component" value="Chromosome"/>
</dbReference>
<keyword evidence="1" id="KW-0472">Membrane</keyword>
<gene>
    <name evidence="3" type="primary">pilV</name>
    <name evidence="3" type="ORF">HNQ25_19440</name>
</gene>
<protein>
    <submittedName>
        <fullName evidence="3">Type IV pilus modification protein PilV</fullName>
    </submittedName>
</protein>
<evidence type="ECO:0000259" key="2">
    <source>
        <dbReference type="Pfam" id="PF22150"/>
    </source>
</evidence>
<dbReference type="Pfam" id="PF07963">
    <property type="entry name" value="N_methyl"/>
    <property type="match status" value="1"/>
</dbReference>
<dbReference type="EMBL" id="CP060009">
    <property type="protein sequence ID" value="QNH00442.1"/>
    <property type="molecule type" value="Genomic_DNA"/>
</dbReference>
<dbReference type="Pfam" id="PF22150">
    <property type="entry name" value="Tt1218-like"/>
    <property type="match status" value="1"/>
</dbReference>
<name>A0ABX6SH66_9PSED</name>
<proteinExistence type="predicted"/>
<evidence type="ECO:0000313" key="4">
    <source>
        <dbReference type="Proteomes" id="UP000515254"/>
    </source>
</evidence>
<reference evidence="3 4" key="1">
    <citation type="journal article" date="2020" name="Microbiol. Resour. Announc.">
        <title>Complete genome sequences of four natural Pseudomonas isolates that catabolize a wide range of aromatic compounds relevant to lignin valorization.</title>
        <authorList>
            <person name="Hatmaker E.A."/>
            <person name="Presley G."/>
            <person name="Cannon O."/>
            <person name="Guss A.M."/>
            <person name="Elkins J.G."/>
        </authorList>
    </citation>
    <scope>NUCLEOTIDE SEQUENCE [LARGE SCALE GENOMIC DNA]</scope>
    <source>
        <strain evidence="3 4">B10D7D</strain>
    </source>
</reference>
<feature type="domain" description="Type IV pilin Tt1218-like" evidence="2">
    <location>
        <begin position="34"/>
        <end position="87"/>
    </location>
</feature>
<feature type="transmembrane region" description="Helical" evidence="1">
    <location>
        <begin position="12"/>
        <end position="34"/>
    </location>
</feature>
<dbReference type="RefSeq" id="WP_106732807.1">
    <property type="nucleotide sequence ID" value="NZ_CP060009.1"/>
</dbReference>
<evidence type="ECO:0000313" key="3">
    <source>
        <dbReference type="EMBL" id="QNH00442.1"/>
    </source>
</evidence>
<keyword evidence="1" id="KW-1133">Transmembrane helix</keyword>
<dbReference type="InterPro" id="IPR054402">
    <property type="entry name" value="Tt1218-like_dom"/>
</dbReference>
<dbReference type="InterPro" id="IPR012902">
    <property type="entry name" value="N_methyl_site"/>
</dbReference>
<keyword evidence="1" id="KW-0812">Transmembrane</keyword>
<dbReference type="NCBIfam" id="TIGR02532">
    <property type="entry name" value="IV_pilin_GFxxxE"/>
    <property type="match status" value="1"/>
</dbReference>
<keyword evidence="4" id="KW-1185">Reference proteome</keyword>
<dbReference type="InterPro" id="IPR013362">
    <property type="entry name" value="Pilus_4_PilV"/>
</dbReference>
<evidence type="ECO:0000256" key="1">
    <source>
        <dbReference type="SAM" id="Phobius"/>
    </source>
</evidence>
<dbReference type="NCBIfam" id="TIGR02523">
    <property type="entry name" value="type_IV_pilV"/>
    <property type="match status" value="1"/>
</dbReference>